<dbReference type="Proteomes" id="UP001319200">
    <property type="component" value="Unassembled WGS sequence"/>
</dbReference>
<dbReference type="GO" id="GO:0006354">
    <property type="term" value="P:DNA-templated transcription elongation"/>
    <property type="evidence" value="ECO:0007669"/>
    <property type="project" value="InterPro"/>
</dbReference>
<keyword evidence="1" id="KW-0889">Transcription antitermination</keyword>
<evidence type="ECO:0000256" key="1">
    <source>
        <dbReference type="ARBA" id="ARBA00022814"/>
    </source>
</evidence>
<dbReference type="AlphaFoldDB" id="A0AAP2DHD9"/>
<dbReference type="PANTHER" id="PTHR30265">
    <property type="entry name" value="RHO-INTERACTING TRANSCRIPTION TERMINATION FACTOR NUSG"/>
    <property type="match status" value="1"/>
</dbReference>
<dbReference type="InterPro" id="IPR043425">
    <property type="entry name" value="NusG-like"/>
</dbReference>
<dbReference type="SMART" id="SM00738">
    <property type="entry name" value="NGN"/>
    <property type="match status" value="1"/>
</dbReference>
<organism evidence="5 6">
    <name type="scientific">Chryseosolibacter histidini</name>
    <dbReference type="NCBI Taxonomy" id="2782349"/>
    <lineage>
        <taxon>Bacteria</taxon>
        <taxon>Pseudomonadati</taxon>
        <taxon>Bacteroidota</taxon>
        <taxon>Cytophagia</taxon>
        <taxon>Cytophagales</taxon>
        <taxon>Chryseotaleaceae</taxon>
        <taxon>Chryseosolibacter</taxon>
    </lineage>
</organism>
<evidence type="ECO:0000313" key="6">
    <source>
        <dbReference type="Proteomes" id="UP001319200"/>
    </source>
</evidence>
<dbReference type="CDD" id="cd09895">
    <property type="entry name" value="NGN_SP_UpxY"/>
    <property type="match status" value="1"/>
</dbReference>
<feature type="domain" description="NusG-like N-terminal" evidence="4">
    <location>
        <begin position="6"/>
        <end position="103"/>
    </location>
</feature>
<dbReference type="Gene3D" id="3.30.70.940">
    <property type="entry name" value="NusG, N-terminal domain"/>
    <property type="match status" value="1"/>
</dbReference>
<gene>
    <name evidence="5" type="ORF">KK083_00980</name>
</gene>
<dbReference type="NCBIfam" id="NF033644">
    <property type="entry name" value="antiterm_UpxY"/>
    <property type="match status" value="1"/>
</dbReference>
<name>A0AAP2DHD9_9BACT</name>
<protein>
    <submittedName>
        <fullName evidence="5">UpxY family transcription antiterminator</fullName>
    </submittedName>
</protein>
<evidence type="ECO:0000259" key="4">
    <source>
        <dbReference type="SMART" id="SM00738"/>
    </source>
</evidence>
<sequence length="181" mass="21001">MEKMFDPQWYVVYTMPKSEKKVAESINGMGIESYLPMHKVIRQWSDRKKKLEVPLFPSYVFVKVNETKRVSLFSIKELIKFVSIEKKPVVVREKEIMNIKKVLSEDVQVATEEYFQEGMRVRIGYGQFVGMEGVIVKKNNSTRLVVKIDGLMKAFSFNIASHVVEAVTSLQSSPEELEWKN</sequence>
<accession>A0AAP2DHD9</accession>
<proteinExistence type="predicted"/>
<keyword evidence="6" id="KW-1185">Reference proteome</keyword>
<keyword evidence="2" id="KW-0805">Transcription regulation</keyword>
<keyword evidence="3" id="KW-0804">Transcription</keyword>
<dbReference type="InterPro" id="IPR006645">
    <property type="entry name" value="NGN-like_dom"/>
</dbReference>
<dbReference type="GO" id="GO:0031564">
    <property type="term" value="P:transcription antitermination"/>
    <property type="evidence" value="ECO:0007669"/>
    <property type="project" value="UniProtKB-KW"/>
</dbReference>
<dbReference type="RefSeq" id="WP_254159282.1">
    <property type="nucleotide sequence ID" value="NZ_JAHESF010000001.1"/>
</dbReference>
<dbReference type="EMBL" id="JAHESF010000001">
    <property type="protein sequence ID" value="MBT1695428.1"/>
    <property type="molecule type" value="Genomic_DNA"/>
</dbReference>
<dbReference type="PANTHER" id="PTHR30265:SF4">
    <property type="entry name" value="KOW MOTIF FAMILY PROTEIN, EXPRESSED"/>
    <property type="match status" value="1"/>
</dbReference>
<evidence type="ECO:0000256" key="3">
    <source>
        <dbReference type="ARBA" id="ARBA00023163"/>
    </source>
</evidence>
<comment type="caution">
    <text evidence="5">The sequence shown here is derived from an EMBL/GenBank/DDBJ whole genome shotgun (WGS) entry which is preliminary data.</text>
</comment>
<evidence type="ECO:0000313" key="5">
    <source>
        <dbReference type="EMBL" id="MBT1695428.1"/>
    </source>
</evidence>
<dbReference type="Pfam" id="PF02357">
    <property type="entry name" value="NusG"/>
    <property type="match status" value="1"/>
</dbReference>
<dbReference type="InterPro" id="IPR036735">
    <property type="entry name" value="NGN_dom_sf"/>
</dbReference>
<reference evidence="5 6" key="1">
    <citation type="submission" date="2021-05" db="EMBL/GenBank/DDBJ databases">
        <title>A Polyphasic approach of four new species of the genus Ohtaekwangia: Ohtaekwangia histidinii sp. nov., Ohtaekwangia cretensis sp. nov., Ohtaekwangia indiensis sp. nov., Ohtaekwangia reichenbachii sp. nov. from diverse environment.</title>
        <authorList>
            <person name="Octaviana S."/>
        </authorList>
    </citation>
    <scope>NUCLEOTIDE SEQUENCE [LARGE SCALE GENOMIC DNA]</scope>
    <source>
        <strain evidence="5 6">PWU4</strain>
    </source>
</reference>
<dbReference type="SUPFAM" id="SSF82679">
    <property type="entry name" value="N-utilization substance G protein NusG, N-terminal domain"/>
    <property type="match status" value="1"/>
</dbReference>
<evidence type="ECO:0000256" key="2">
    <source>
        <dbReference type="ARBA" id="ARBA00023015"/>
    </source>
</evidence>